<dbReference type="CDD" id="cd20004">
    <property type="entry name" value="PBP1_ABC_sugar_binding-like"/>
    <property type="match status" value="1"/>
</dbReference>
<feature type="chain" id="PRO_5033047323" evidence="4">
    <location>
        <begin position="22"/>
        <end position="313"/>
    </location>
</feature>
<evidence type="ECO:0000256" key="3">
    <source>
        <dbReference type="ARBA" id="ARBA00022729"/>
    </source>
</evidence>
<evidence type="ECO:0000313" key="7">
    <source>
        <dbReference type="Proteomes" id="UP000470302"/>
    </source>
</evidence>
<evidence type="ECO:0000256" key="1">
    <source>
        <dbReference type="ARBA" id="ARBA00004196"/>
    </source>
</evidence>
<proteinExistence type="inferred from homology"/>
<feature type="signal peptide" evidence="4">
    <location>
        <begin position="1"/>
        <end position="21"/>
    </location>
</feature>
<dbReference type="Pfam" id="PF13407">
    <property type="entry name" value="Peripla_BP_4"/>
    <property type="match status" value="1"/>
</dbReference>
<keyword evidence="3 4" id="KW-0732">Signal</keyword>
<dbReference type="AlphaFoldDB" id="A0A845G7B1"/>
<evidence type="ECO:0000256" key="2">
    <source>
        <dbReference type="ARBA" id="ARBA00007639"/>
    </source>
</evidence>
<dbReference type="PANTHER" id="PTHR46847">
    <property type="entry name" value="D-ALLOSE-BINDING PERIPLASMIC PROTEIN-RELATED"/>
    <property type="match status" value="1"/>
</dbReference>
<dbReference type="Proteomes" id="UP000470302">
    <property type="component" value="Unassembled WGS sequence"/>
</dbReference>
<gene>
    <name evidence="6" type="ORF">GTP91_25845</name>
</gene>
<dbReference type="InterPro" id="IPR025997">
    <property type="entry name" value="SBP_2_dom"/>
</dbReference>
<name>A0A845G7B1_9BURK</name>
<reference evidence="6 7" key="1">
    <citation type="submission" date="2020-01" db="EMBL/GenBank/DDBJ databases">
        <title>Novel species isolated from a subtropical stream in China.</title>
        <authorList>
            <person name="Lu H."/>
        </authorList>
    </citation>
    <scope>NUCLEOTIDE SEQUENCE [LARGE SCALE GENOMIC DNA]</scope>
    <source>
        <strain evidence="6 7">FT82W</strain>
    </source>
</reference>
<dbReference type="EMBL" id="WWCW01000128">
    <property type="protein sequence ID" value="MYM90583.1"/>
    <property type="molecule type" value="Genomic_DNA"/>
</dbReference>
<comment type="caution">
    <text evidence="6">The sequence shown here is derived from an EMBL/GenBank/DDBJ whole genome shotgun (WGS) entry which is preliminary data.</text>
</comment>
<dbReference type="SUPFAM" id="SSF53822">
    <property type="entry name" value="Periplasmic binding protein-like I"/>
    <property type="match status" value="1"/>
</dbReference>
<comment type="similarity">
    <text evidence="2">Belongs to the bacterial solute-binding protein 2 family.</text>
</comment>
<evidence type="ECO:0000313" key="6">
    <source>
        <dbReference type="EMBL" id="MYM90583.1"/>
    </source>
</evidence>
<dbReference type="PANTHER" id="PTHR46847:SF1">
    <property type="entry name" value="D-ALLOSE-BINDING PERIPLASMIC PROTEIN-RELATED"/>
    <property type="match status" value="1"/>
</dbReference>
<dbReference type="InterPro" id="IPR028082">
    <property type="entry name" value="Peripla_BP_I"/>
</dbReference>
<evidence type="ECO:0000256" key="4">
    <source>
        <dbReference type="SAM" id="SignalP"/>
    </source>
</evidence>
<dbReference type="Gene3D" id="3.40.50.2300">
    <property type="match status" value="2"/>
</dbReference>
<sequence length="313" mass="34217">MKKWMSLLLVCIAFSMWPAQAKDLNVVFIPKARDQDFWTFMRQGVERAMQEDGHVNLTWRGPAHNDDIDSQIQILRIYSRPEVDAIIIASTDRARLVEPVKQAAAMGIKVVVVDSAVDGNAQANFVTTDNYAAGALAAEQLANLLNRQGTVAVLRTIAGSGSTDDRARGFTDYLKKNAPRLVIVADEYGGGTRGKAARGAATLLEKYPHVDGIFAVNESTSDGMLRALRHAGLAGKKKFIGFDTTEFLLDGLRRQEIHGLVVQDPRQMGYQAMRAALAAAKGAPIKPALILTEAVMVTQENYQKPEIRSLLTP</sequence>
<evidence type="ECO:0000259" key="5">
    <source>
        <dbReference type="Pfam" id="PF13407"/>
    </source>
</evidence>
<protein>
    <submittedName>
        <fullName evidence="6">Substrate-binding domain-containing protein</fullName>
    </submittedName>
</protein>
<dbReference type="GO" id="GO:0030246">
    <property type="term" value="F:carbohydrate binding"/>
    <property type="evidence" value="ECO:0007669"/>
    <property type="project" value="UniProtKB-ARBA"/>
</dbReference>
<dbReference type="GO" id="GO:0030313">
    <property type="term" value="C:cell envelope"/>
    <property type="evidence" value="ECO:0007669"/>
    <property type="project" value="UniProtKB-SubCell"/>
</dbReference>
<feature type="domain" description="Periplasmic binding protein" evidence="5">
    <location>
        <begin position="26"/>
        <end position="283"/>
    </location>
</feature>
<organism evidence="6 7">
    <name type="scientific">Duganella vulcania</name>
    <dbReference type="NCBI Taxonomy" id="2692166"/>
    <lineage>
        <taxon>Bacteria</taxon>
        <taxon>Pseudomonadati</taxon>
        <taxon>Pseudomonadota</taxon>
        <taxon>Betaproteobacteria</taxon>
        <taxon>Burkholderiales</taxon>
        <taxon>Oxalobacteraceae</taxon>
        <taxon>Telluria group</taxon>
        <taxon>Duganella</taxon>
    </lineage>
</organism>
<accession>A0A845G7B1</accession>
<comment type="subcellular location">
    <subcellularLocation>
        <location evidence="1">Cell envelope</location>
    </subcellularLocation>
</comment>